<keyword evidence="1" id="KW-0732">Signal</keyword>
<accession>A0A158KFS9</accession>
<reference evidence="2" key="1">
    <citation type="submission" date="2016-01" db="EMBL/GenBank/DDBJ databases">
        <authorList>
            <person name="Peeters C."/>
        </authorList>
    </citation>
    <scope>NUCLEOTIDE SEQUENCE [LARGE SCALE GENOMIC DNA]</scope>
    <source>
        <strain evidence="2">LMG 22940</strain>
    </source>
</reference>
<feature type="chain" id="PRO_5011112677" evidence="1">
    <location>
        <begin position="21"/>
        <end position="117"/>
    </location>
</feature>
<name>A0A158KFS9_9BURK</name>
<protein>
    <submittedName>
        <fullName evidence="2">Uncharacterized protein</fullName>
    </submittedName>
</protein>
<keyword evidence="3" id="KW-1185">Reference proteome</keyword>
<dbReference type="AlphaFoldDB" id="A0A158KFS9"/>
<organism evidence="2 3">
    <name type="scientific">Caballeronia choica</name>
    <dbReference type="NCBI Taxonomy" id="326476"/>
    <lineage>
        <taxon>Bacteria</taxon>
        <taxon>Pseudomonadati</taxon>
        <taxon>Pseudomonadota</taxon>
        <taxon>Betaproteobacteria</taxon>
        <taxon>Burkholderiales</taxon>
        <taxon>Burkholderiaceae</taxon>
        <taxon>Caballeronia</taxon>
    </lineage>
</organism>
<proteinExistence type="predicted"/>
<evidence type="ECO:0000313" key="3">
    <source>
        <dbReference type="Proteomes" id="UP000054770"/>
    </source>
</evidence>
<evidence type="ECO:0000313" key="2">
    <source>
        <dbReference type="EMBL" id="SAL79291.1"/>
    </source>
</evidence>
<feature type="signal peptide" evidence="1">
    <location>
        <begin position="1"/>
        <end position="20"/>
    </location>
</feature>
<evidence type="ECO:0000256" key="1">
    <source>
        <dbReference type="SAM" id="SignalP"/>
    </source>
</evidence>
<comment type="caution">
    <text evidence="2">The sequence shown here is derived from an EMBL/GenBank/DDBJ whole genome shotgun (WGS) entry which is preliminary data.</text>
</comment>
<dbReference type="EMBL" id="FCON02000083">
    <property type="protein sequence ID" value="SAL79291.1"/>
    <property type="molecule type" value="Genomic_DNA"/>
</dbReference>
<gene>
    <name evidence="2" type="ORF">AWB68_05605</name>
</gene>
<dbReference type="Proteomes" id="UP000054770">
    <property type="component" value="Unassembled WGS sequence"/>
</dbReference>
<sequence>MHRWRSLLFSCCLVTNTATAASLDERDGVRVAAIQAAAANARFASKFCMLPPAKLFAYKAMVRARLGDPPGFESDWEQGWWREQETIAGYEKLRAEKPNLFASDVRAACAELIALPR</sequence>